<feature type="compositionally biased region" description="Polar residues" evidence="1">
    <location>
        <begin position="128"/>
        <end position="143"/>
    </location>
</feature>
<organism evidence="2">
    <name type="scientific">marine sediment metagenome</name>
    <dbReference type="NCBI Taxonomy" id="412755"/>
    <lineage>
        <taxon>unclassified sequences</taxon>
        <taxon>metagenomes</taxon>
        <taxon>ecological metagenomes</taxon>
    </lineage>
</organism>
<name>A0A0F9B6I1_9ZZZZ</name>
<accession>A0A0F9B6I1</accession>
<proteinExistence type="predicted"/>
<comment type="caution">
    <text evidence="2">The sequence shown here is derived from an EMBL/GenBank/DDBJ whole genome shotgun (WGS) entry which is preliminary data.</text>
</comment>
<dbReference type="EMBL" id="LAZR01039351">
    <property type="protein sequence ID" value="KKL17205.1"/>
    <property type="molecule type" value="Genomic_DNA"/>
</dbReference>
<feature type="compositionally biased region" description="Acidic residues" evidence="1">
    <location>
        <begin position="157"/>
        <end position="167"/>
    </location>
</feature>
<feature type="region of interest" description="Disordered" evidence="1">
    <location>
        <begin position="128"/>
        <end position="167"/>
    </location>
</feature>
<gene>
    <name evidence="2" type="ORF">LCGC14_2487890</name>
</gene>
<evidence type="ECO:0000313" key="2">
    <source>
        <dbReference type="EMBL" id="KKL17205.1"/>
    </source>
</evidence>
<sequence>DGMKFVPMAFNHKDAQWLEGRQFSREEVAAWFNLPPHFLGAMENATFSNIEHQSLDYLNRSLMRWLVKWQEECGEKLLTETAKAADSHFFEFNTAALLRGDLKARYEAHAIALTHGFKNPNEVRAIENDNSYPGGNVFRSQMNMEPASGGEKSKEPDEPDDDADDDADSLANLQTRMQAMVDEHLEGLAKQLVAETKAVDVHLTEAFTGAMTTFASETTGAATRQSKRIDDHVSAALETFKERSTVIESQATAAITTSVDTIRSTTIESLADWSIPWRAACVRDVTDRAEIAIDELVHNAKGKATIVALLGLEINRVMHAARTSKNFCGFLDRFYDDWPGKVADRLSAYAVDVEAFDAWAVESKEACLEIAGEVTDSAKLEEALSPVVTMWSERAEGLCAGILKKEK</sequence>
<dbReference type="InterPro" id="IPR006944">
    <property type="entry name" value="Phage/GTA_portal"/>
</dbReference>
<feature type="non-terminal residue" evidence="2">
    <location>
        <position position="1"/>
    </location>
</feature>
<evidence type="ECO:0000256" key="1">
    <source>
        <dbReference type="SAM" id="MobiDB-lite"/>
    </source>
</evidence>
<protein>
    <submittedName>
        <fullName evidence="2">Uncharacterized protein</fullName>
    </submittedName>
</protein>
<reference evidence="2" key="1">
    <citation type="journal article" date="2015" name="Nature">
        <title>Complex archaea that bridge the gap between prokaryotes and eukaryotes.</title>
        <authorList>
            <person name="Spang A."/>
            <person name="Saw J.H."/>
            <person name="Jorgensen S.L."/>
            <person name="Zaremba-Niedzwiedzka K."/>
            <person name="Martijn J."/>
            <person name="Lind A.E."/>
            <person name="van Eijk R."/>
            <person name="Schleper C."/>
            <person name="Guy L."/>
            <person name="Ettema T.J."/>
        </authorList>
    </citation>
    <scope>NUCLEOTIDE SEQUENCE</scope>
</reference>
<dbReference type="AlphaFoldDB" id="A0A0F9B6I1"/>
<dbReference type="Pfam" id="PF04860">
    <property type="entry name" value="Phage_portal"/>
    <property type="match status" value="1"/>
</dbReference>